<dbReference type="Pfam" id="PF03610">
    <property type="entry name" value="EIIA-man"/>
    <property type="match status" value="1"/>
</dbReference>
<accession>A0ABX6C960</accession>
<dbReference type="PANTHER" id="PTHR33799:SF1">
    <property type="entry name" value="PTS SYSTEM MANNOSE-SPECIFIC EIIAB COMPONENT-RELATED"/>
    <property type="match status" value="1"/>
</dbReference>
<evidence type="ECO:0000313" key="4">
    <source>
        <dbReference type="Proteomes" id="UP000326334"/>
    </source>
</evidence>
<dbReference type="PANTHER" id="PTHR33799">
    <property type="entry name" value="PTS PERMEASE-RELATED-RELATED"/>
    <property type="match status" value="1"/>
</dbReference>
<keyword evidence="4" id="KW-1185">Reference proteome</keyword>
<organism evidence="3 4">
    <name type="scientific">Latilactobacillus graminis</name>
    <dbReference type="NCBI Taxonomy" id="60519"/>
    <lineage>
        <taxon>Bacteria</taxon>
        <taxon>Bacillati</taxon>
        <taxon>Bacillota</taxon>
        <taxon>Bacilli</taxon>
        <taxon>Lactobacillales</taxon>
        <taxon>Lactobacillaceae</taxon>
        <taxon>Latilactobacillus</taxon>
    </lineage>
</organism>
<proteinExistence type="predicted"/>
<evidence type="ECO:0000313" key="3">
    <source>
        <dbReference type="EMBL" id="QFP80149.1"/>
    </source>
</evidence>
<feature type="domain" description="PTS EIIA type-4" evidence="2">
    <location>
        <begin position="11"/>
        <end position="130"/>
    </location>
</feature>
<protein>
    <submittedName>
        <fullName evidence="3">PTS fructose transporter subunit IIA</fullName>
    </submittedName>
</protein>
<reference evidence="3 4" key="1">
    <citation type="submission" date="2019-10" db="EMBL/GenBank/DDBJ databases">
        <title>Genome sequencing of Lactobacillus graminis.</title>
        <authorList>
            <person name="Kim K."/>
        </authorList>
    </citation>
    <scope>NUCLEOTIDE SEQUENCE [LARGE SCALE GENOMIC DNA]</scope>
    <source>
        <strain evidence="3 4">LG542</strain>
    </source>
</reference>
<evidence type="ECO:0000256" key="1">
    <source>
        <dbReference type="ARBA" id="ARBA00022679"/>
    </source>
</evidence>
<dbReference type="EMBL" id="CP045007">
    <property type="protein sequence ID" value="QFP80149.1"/>
    <property type="molecule type" value="Genomic_DNA"/>
</dbReference>
<keyword evidence="1" id="KW-0808">Transferase</keyword>
<dbReference type="Proteomes" id="UP000326334">
    <property type="component" value="Chromosome"/>
</dbReference>
<dbReference type="SUPFAM" id="SSF53062">
    <property type="entry name" value="PTS system fructose IIA component-like"/>
    <property type="match status" value="1"/>
</dbReference>
<dbReference type="Gene3D" id="3.40.50.510">
    <property type="entry name" value="Phosphotransferase system, mannose-type IIA component"/>
    <property type="match status" value="1"/>
</dbReference>
<dbReference type="InterPro" id="IPR036662">
    <property type="entry name" value="PTS_EIIA_man-typ_sf"/>
</dbReference>
<name>A0ABX6C960_9LACO</name>
<gene>
    <name evidence="3" type="ORF">LG542_07945</name>
</gene>
<evidence type="ECO:0000259" key="2">
    <source>
        <dbReference type="PROSITE" id="PS51096"/>
    </source>
</evidence>
<dbReference type="InterPro" id="IPR051471">
    <property type="entry name" value="Bacterial_PTS_sugar_comp"/>
</dbReference>
<dbReference type="InterPro" id="IPR004701">
    <property type="entry name" value="PTS_EIIA_man-typ"/>
</dbReference>
<dbReference type="PROSITE" id="PS51096">
    <property type="entry name" value="PTS_EIIA_TYPE_4"/>
    <property type="match status" value="1"/>
</dbReference>
<sequence length="145" mass="15560">MRLKGLWISMKPNLLIVSHGNMAVETLKSAEMIVGEIANANTVSMNATDGLSGTIEKIKSQINLDKPTLIMADLLGGTPCNSVVQVVGGTVNCKVISGFNLGMIIEYALCPDMSLEELQQKLILSAKQAIQVVETNIDVDDLDED</sequence>